<dbReference type="PROSITE" id="PS50011">
    <property type="entry name" value="PROTEIN_KINASE_DOM"/>
    <property type="match status" value="1"/>
</dbReference>
<evidence type="ECO:0000256" key="13">
    <source>
        <dbReference type="ARBA" id="ARBA00047558"/>
    </source>
</evidence>
<evidence type="ECO:0000256" key="12">
    <source>
        <dbReference type="ARBA" id="ARBA00023180"/>
    </source>
</evidence>
<feature type="domain" description="Protein kinase" evidence="17">
    <location>
        <begin position="391"/>
        <end position="674"/>
    </location>
</feature>
<dbReference type="OrthoDB" id="4062651at2759"/>
<comment type="catalytic activity">
    <reaction evidence="14">
        <text>L-threonyl-[protein] + ATP = O-phospho-L-threonyl-[protein] + ADP + H(+)</text>
        <dbReference type="Rhea" id="RHEA:46608"/>
        <dbReference type="Rhea" id="RHEA-COMP:11060"/>
        <dbReference type="Rhea" id="RHEA-COMP:11605"/>
        <dbReference type="ChEBI" id="CHEBI:15378"/>
        <dbReference type="ChEBI" id="CHEBI:30013"/>
        <dbReference type="ChEBI" id="CHEBI:30616"/>
        <dbReference type="ChEBI" id="CHEBI:61977"/>
        <dbReference type="ChEBI" id="CHEBI:456216"/>
    </reaction>
</comment>
<dbReference type="EMBL" id="CM004397">
    <property type="protein sequence ID" value="OAY37040.1"/>
    <property type="molecule type" value="Genomic_DNA"/>
</dbReference>
<keyword evidence="7" id="KW-0418">Kinase</keyword>
<feature type="chain" id="PRO_5011999635" description="Protein kinase domain-containing protein" evidence="16">
    <location>
        <begin position="27"/>
        <end position="707"/>
    </location>
</feature>
<comment type="caution">
    <text evidence="18">The sequence shown here is derived from an EMBL/GenBank/DDBJ whole genome shotgun (WGS) entry which is preliminary data.</text>
</comment>
<dbReference type="STRING" id="3983.A0A2C9V0C0"/>
<dbReference type="PANTHER" id="PTHR27005">
    <property type="entry name" value="WALL-ASSOCIATED RECEPTOR KINASE-LIKE 21"/>
    <property type="match status" value="1"/>
</dbReference>
<dbReference type="Gene3D" id="2.10.25.10">
    <property type="entry name" value="Laminin"/>
    <property type="match status" value="1"/>
</dbReference>
<evidence type="ECO:0000256" key="4">
    <source>
        <dbReference type="ARBA" id="ARBA00022692"/>
    </source>
</evidence>
<dbReference type="GO" id="GO:0005524">
    <property type="term" value="F:ATP binding"/>
    <property type="evidence" value="ECO:0007669"/>
    <property type="project" value="UniProtKB-KW"/>
</dbReference>
<evidence type="ECO:0000256" key="5">
    <source>
        <dbReference type="ARBA" id="ARBA00022729"/>
    </source>
</evidence>
<dbReference type="Gene3D" id="1.10.510.10">
    <property type="entry name" value="Transferase(Phosphotransferase) domain 1"/>
    <property type="match status" value="1"/>
</dbReference>
<keyword evidence="4 15" id="KW-0812">Transmembrane</keyword>
<evidence type="ECO:0000256" key="16">
    <source>
        <dbReference type="SAM" id="SignalP"/>
    </source>
</evidence>
<dbReference type="SMART" id="SM00220">
    <property type="entry name" value="S_TKc"/>
    <property type="match status" value="1"/>
</dbReference>
<evidence type="ECO:0000256" key="15">
    <source>
        <dbReference type="SAM" id="Phobius"/>
    </source>
</evidence>
<keyword evidence="2" id="KW-0723">Serine/threonine-protein kinase</keyword>
<dbReference type="GO" id="GO:0004674">
    <property type="term" value="F:protein serine/threonine kinase activity"/>
    <property type="evidence" value="ECO:0007669"/>
    <property type="project" value="UniProtKB-KW"/>
</dbReference>
<evidence type="ECO:0000256" key="11">
    <source>
        <dbReference type="ARBA" id="ARBA00023157"/>
    </source>
</evidence>
<keyword evidence="8" id="KW-0067">ATP-binding</keyword>
<dbReference type="AlphaFoldDB" id="A0A2C9V0C0"/>
<dbReference type="GO" id="GO:0005509">
    <property type="term" value="F:calcium ion binding"/>
    <property type="evidence" value="ECO:0007669"/>
    <property type="project" value="InterPro"/>
</dbReference>
<sequence>MRRGLSLRWASLLTFLLLQMLSESSGLPMKSCESKCGSIDIEYPFGIGANCSMNDWFVVVCNGTADNRRAFISSINLEVTDFLYERSRLRVKSPVVSFNCDVNHSNSVVDLRRTPFTVSSHNRFTVVGCKARALLTSAEPDIIGCQPTCNKKLKPQGRNPPCSGNRCCQTSIPYYLQVFKPSFEKENGKEGKRVCKLAFIVESTWFKSNIKDPYKVQEREYVPMLLDWKINATDMESLGINKETTSWSFRYYNGFGFPYPNNSMLMCRQGYAGNPYLPDGCQDVDECLDFEVRSRCSGNCINTRGSYRCEAQKSWIFILGSSMGFGLLSLLLTSWWLSKFIKKRKRSQRKKKFFKKNGGLLLKQQVCSSKANVEKATIFSLKELEKATDRFNVNRILGKGGQGTVYKGMLADGRIVAVKKSEKVDQTRVEQFINEVVILSQINHRNVVKLLGCCLETDVPLLVYEFIPNGTLFHYLHHPTEEFQLSWKMRLQIAIEVAGALSYLHSAASIPIYHRDIKSTNILLDEKYRSKVSDFGTSRSIPLDHTHLTTRVLGTFGYLDPEYFQSSQFTEKSDVYSYGVVLVELLTGQQPLSSASLRDGVGLAAHFIMSVEEDKLFDVLDPRIVEQCDKEEVMVVASVAKRCLNLNGKQRPTMKEVIMELEGIQFPQKDHLSILRKGDEFESNLWDACSFTTFSGSNCCTDLPVEI</sequence>
<evidence type="ECO:0000256" key="7">
    <source>
        <dbReference type="ARBA" id="ARBA00022777"/>
    </source>
</evidence>
<dbReference type="InterPro" id="IPR008271">
    <property type="entry name" value="Ser/Thr_kinase_AS"/>
</dbReference>
<dbReference type="InterPro" id="IPR011009">
    <property type="entry name" value="Kinase-like_dom_sf"/>
</dbReference>
<dbReference type="InterPro" id="IPR045274">
    <property type="entry name" value="WAK-like"/>
</dbReference>
<keyword evidence="5 16" id="KW-0732">Signal</keyword>
<dbReference type="SUPFAM" id="SSF56112">
    <property type="entry name" value="Protein kinase-like (PK-like)"/>
    <property type="match status" value="1"/>
</dbReference>
<evidence type="ECO:0000313" key="18">
    <source>
        <dbReference type="EMBL" id="OAY37040.1"/>
    </source>
</evidence>
<feature type="transmembrane region" description="Helical" evidence="15">
    <location>
        <begin position="315"/>
        <end position="337"/>
    </location>
</feature>
<dbReference type="Pfam" id="PF08488">
    <property type="entry name" value="WAK"/>
    <property type="match status" value="1"/>
</dbReference>
<accession>A0A2C9V0C0</accession>
<dbReference type="InterPro" id="IPR025287">
    <property type="entry name" value="WAK_GUB"/>
</dbReference>
<dbReference type="FunFam" id="3.30.200.20:FF:000043">
    <property type="entry name" value="Wall-associated receptor kinase 2"/>
    <property type="match status" value="1"/>
</dbReference>
<gene>
    <name evidence="18" type="ORF">MANES_11G070000v8</name>
</gene>
<dbReference type="Proteomes" id="UP000091857">
    <property type="component" value="Chromosome 11"/>
</dbReference>
<protein>
    <recommendedName>
        <fullName evidence="17">Protein kinase domain-containing protein</fullName>
    </recommendedName>
</protein>
<evidence type="ECO:0000256" key="10">
    <source>
        <dbReference type="ARBA" id="ARBA00023136"/>
    </source>
</evidence>
<dbReference type="PROSITE" id="PS01187">
    <property type="entry name" value="EGF_CA"/>
    <property type="match status" value="1"/>
</dbReference>
<name>A0A2C9V0C0_MANES</name>
<dbReference type="Gene3D" id="3.30.200.20">
    <property type="entry name" value="Phosphorylase Kinase, domain 1"/>
    <property type="match status" value="1"/>
</dbReference>
<proteinExistence type="predicted"/>
<evidence type="ECO:0000256" key="6">
    <source>
        <dbReference type="ARBA" id="ARBA00022741"/>
    </source>
</evidence>
<organism evidence="18 19">
    <name type="scientific">Manihot esculenta</name>
    <name type="common">Cassava</name>
    <name type="synonym">Jatropha manihot</name>
    <dbReference type="NCBI Taxonomy" id="3983"/>
    <lineage>
        <taxon>Eukaryota</taxon>
        <taxon>Viridiplantae</taxon>
        <taxon>Streptophyta</taxon>
        <taxon>Embryophyta</taxon>
        <taxon>Tracheophyta</taxon>
        <taxon>Spermatophyta</taxon>
        <taxon>Magnoliopsida</taxon>
        <taxon>eudicotyledons</taxon>
        <taxon>Gunneridae</taxon>
        <taxon>Pentapetalae</taxon>
        <taxon>rosids</taxon>
        <taxon>fabids</taxon>
        <taxon>Malpighiales</taxon>
        <taxon>Euphorbiaceae</taxon>
        <taxon>Crotonoideae</taxon>
        <taxon>Manihoteae</taxon>
        <taxon>Manihot</taxon>
    </lineage>
</organism>
<keyword evidence="19" id="KW-1185">Reference proteome</keyword>
<dbReference type="Gramene" id="Manes.11G070000.1.v8.1">
    <property type="protein sequence ID" value="Manes.11G070000.1.v8.1.CDS"/>
    <property type="gene ID" value="Manes.11G070000.v8.1"/>
</dbReference>
<evidence type="ECO:0000256" key="2">
    <source>
        <dbReference type="ARBA" id="ARBA00022527"/>
    </source>
</evidence>
<evidence type="ECO:0000256" key="1">
    <source>
        <dbReference type="ARBA" id="ARBA00004479"/>
    </source>
</evidence>
<dbReference type="FunFam" id="1.10.510.10:FF:000084">
    <property type="entry name" value="Wall-associated receptor kinase 2"/>
    <property type="match status" value="1"/>
</dbReference>
<dbReference type="InterPro" id="IPR018097">
    <property type="entry name" value="EGF_Ca-bd_CS"/>
</dbReference>
<dbReference type="PROSITE" id="PS00108">
    <property type="entry name" value="PROTEIN_KINASE_ST"/>
    <property type="match status" value="1"/>
</dbReference>
<evidence type="ECO:0000313" key="19">
    <source>
        <dbReference type="Proteomes" id="UP000091857"/>
    </source>
</evidence>
<dbReference type="CDD" id="cd00054">
    <property type="entry name" value="EGF_CA"/>
    <property type="match status" value="1"/>
</dbReference>
<evidence type="ECO:0000256" key="9">
    <source>
        <dbReference type="ARBA" id="ARBA00022989"/>
    </source>
</evidence>
<dbReference type="InterPro" id="IPR000719">
    <property type="entry name" value="Prot_kinase_dom"/>
</dbReference>
<reference evidence="19" key="1">
    <citation type="journal article" date="2016" name="Nat. Biotechnol.">
        <title>Sequencing wild and cultivated cassava and related species reveals extensive interspecific hybridization and genetic diversity.</title>
        <authorList>
            <person name="Bredeson J.V."/>
            <person name="Lyons J.B."/>
            <person name="Prochnik S.E."/>
            <person name="Wu G.A."/>
            <person name="Ha C.M."/>
            <person name="Edsinger-Gonzales E."/>
            <person name="Grimwood J."/>
            <person name="Schmutz J."/>
            <person name="Rabbi I.Y."/>
            <person name="Egesi C."/>
            <person name="Nauluvula P."/>
            <person name="Lebot V."/>
            <person name="Ndunguru J."/>
            <person name="Mkamilo G."/>
            <person name="Bart R.S."/>
            <person name="Setter T.L."/>
            <person name="Gleadow R.M."/>
            <person name="Kulakow P."/>
            <person name="Ferguson M.E."/>
            <person name="Rounsley S."/>
            <person name="Rokhsar D.S."/>
        </authorList>
    </citation>
    <scope>NUCLEOTIDE SEQUENCE [LARGE SCALE GENOMIC DNA]</scope>
    <source>
        <strain evidence="19">cv. AM560-2</strain>
    </source>
</reference>
<keyword evidence="12" id="KW-0325">Glycoprotein</keyword>
<dbReference type="GO" id="GO:0030247">
    <property type="term" value="F:polysaccharide binding"/>
    <property type="evidence" value="ECO:0007669"/>
    <property type="project" value="InterPro"/>
</dbReference>
<keyword evidence="11" id="KW-1015">Disulfide bond</keyword>
<dbReference type="InterPro" id="IPR013695">
    <property type="entry name" value="WAK"/>
</dbReference>
<dbReference type="GO" id="GO:0005886">
    <property type="term" value="C:plasma membrane"/>
    <property type="evidence" value="ECO:0000318"/>
    <property type="project" value="GO_Central"/>
</dbReference>
<keyword evidence="10 15" id="KW-0472">Membrane</keyword>
<evidence type="ECO:0000256" key="3">
    <source>
        <dbReference type="ARBA" id="ARBA00022679"/>
    </source>
</evidence>
<evidence type="ECO:0000259" key="17">
    <source>
        <dbReference type="PROSITE" id="PS50011"/>
    </source>
</evidence>
<dbReference type="Pfam" id="PF00069">
    <property type="entry name" value="Pkinase"/>
    <property type="match status" value="1"/>
</dbReference>
<dbReference type="GO" id="GO:0007166">
    <property type="term" value="P:cell surface receptor signaling pathway"/>
    <property type="evidence" value="ECO:0000318"/>
    <property type="project" value="GO_Central"/>
</dbReference>
<dbReference type="CDD" id="cd14066">
    <property type="entry name" value="STKc_IRAK"/>
    <property type="match status" value="1"/>
</dbReference>
<evidence type="ECO:0000256" key="8">
    <source>
        <dbReference type="ARBA" id="ARBA00022840"/>
    </source>
</evidence>
<keyword evidence="9 15" id="KW-1133">Transmembrane helix</keyword>
<dbReference type="PANTHER" id="PTHR27005:SF335">
    <property type="entry name" value="PROTEIN KINASE DOMAIN-CONTAINING PROTEIN"/>
    <property type="match status" value="1"/>
</dbReference>
<keyword evidence="6" id="KW-0547">Nucleotide-binding</keyword>
<comment type="subcellular location">
    <subcellularLocation>
        <location evidence="1">Membrane</location>
        <topology evidence="1">Single-pass type I membrane protein</topology>
    </subcellularLocation>
</comment>
<comment type="catalytic activity">
    <reaction evidence="13">
        <text>L-seryl-[protein] + ATP = O-phospho-L-seryl-[protein] + ADP + H(+)</text>
        <dbReference type="Rhea" id="RHEA:17989"/>
        <dbReference type="Rhea" id="RHEA-COMP:9863"/>
        <dbReference type="Rhea" id="RHEA-COMP:11604"/>
        <dbReference type="ChEBI" id="CHEBI:15378"/>
        <dbReference type="ChEBI" id="CHEBI:29999"/>
        <dbReference type="ChEBI" id="CHEBI:30616"/>
        <dbReference type="ChEBI" id="CHEBI:83421"/>
        <dbReference type="ChEBI" id="CHEBI:456216"/>
    </reaction>
</comment>
<feature type="signal peptide" evidence="16">
    <location>
        <begin position="1"/>
        <end position="26"/>
    </location>
</feature>
<dbReference type="Pfam" id="PF13947">
    <property type="entry name" value="GUB_WAK_bind"/>
    <property type="match status" value="1"/>
</dbReference>
<keyword evidence="3" id="KW-0808">Transferase</keyword>
<evidence type="ECO:0000256" key="14">
    <source>
        <dbReference type="ARBA" id="ARBA00047951"/>
    </source>
</evidence>